<evidence type="ECO:0000256" key="5">
    <source>
        <dbReference type="ARBA" id="ARBA00047942"/>
    </source>
</evidence>
<accession>A0A6C0F883</accession>
<protein>
    <recommendedName>
        <fullName evidence="1">site-specific DNA-methyltransferase (adenine-specific)</fullName>
        <ecNumber evidence="1">2.1.1.72</ecNumber>
    </recommendedName>
</protein>
<dbReference type="AlphaFoldDB" id="A0A6C0F883"/>
<dbReference type="GO" id="GO:0003676">
    <property type="term" value="F:nucleic acid binding"/>
    <property type="evidence" value="ECO:0007669"/>
    <property type="project" value="InterPro"/>
</dbReference>
<reference evidence="6" key="1">
    <citation type="journal article" date="2020" name="Nature">
        <title>Giant virus diversity and host interactions through global metagenomics.</title>
        <authorList>
            <person name="Schulz F."/>
            <person name="Roux S."/>
            <person name="Paez-Espino D."/>
            <person name="Jungbluth S."/>
            <person name="Walsh D.A."/>
            <person name="Denef V.J."/>
            <person name="McMahon K.D."/>
            <person name="Konstantinidis K.T."/>
            <person name="Eloe-Fadrosh E.A."/>
            <person name="Kyrpides N.C."/>
            <person name="Woyke T."/>
        </authorList>
    </citation>
    <scope>NUCLEOTIDE SEQUENCE</scope>
    <source>
        <strain evidence="6">GVMAG-S-ERX555967-130</strain>
    </source>
</reference>
<sequence length="369" mass="42813">MTKSEYLSQQLLTYIGNKRKLIDPIEREVIAIKDALGVATLRSLDGFSGSGVVARMLKYHSHVLYVNDMEPYCDCVNRCFLSQPDEPLLQQIQEAITTLNSIHHEHEGVICQEYAPRSTDNIQPEERVFYTRENALTIDTIRHMIDRYSPQIRPYLLASLLVKASIHTNTSGVFKGFHKKDGVGHFGGKGENDVTLRIKRPIVLDMPIFSDQDHPCDVYYYNRDILEIVSELPMLDLVYLDPPYNQHPYGSNYFMLNTILENQAGKELSRVSGIPKDWNHSDFNYKHSASQSLLDLLTSLRTKTRYIILSYNNEGIIEKQRLIDIFNTVGYSWSLREIRYQTYRGSRNLKQRDNTVQEYLWILRNTHVN</sequence>
<keyword evidence="4" id="KW-0949">S-adenosyl-L-methionine</keyword>
<dbReference type="EMBL" id="MN738786">
    <property type="protein sequence ID" value="QHT36833.1"/>
    <property type="molecule type" value="Genomic_DNA"/>
</dbReference>
<dbReference type="EC" id="2.1.1.72" evidence="1"/>
<evidence type="ECO:0000256" key="1">
    <source>
        <dbReference type="ARBA" id="ARBA00011900"/>
    </source>
</evidence>
<keyword evidence="3" id="KW-0808">Transferase</keyword>
<evidence type="ECO:0000313" key="6">
    <source>
        <dbReference type="EMBL" id="QHT36833.1"/>
    </source>
</evidence>
<dbReference type="Gene3D" id="3.40.50.150">
    <property type="entry name" value="Vaccinia Virus protein VP39"/>
    <property type="match status" value="1"/>
</dbReference>
<dbReference type="GO" id="GO:0032259">
    <property type="term" value="P:methylation"/>
    <property type="evidence" value="ECO:0007669"/>
    <property type="project" value="UniProtKB-KW"/>
</dbReference>
<evidence type="ECO:0000256" key="2">
    <source>
        <dbReference type="ARBA" id="ARBA00022603"/>
    </source>
</evidence>
<evidence type="ECO:0000256" key="3">
    <source>
        <dbReference type="ARBA" id="ARBA00022679"/>
    </source>
</evidence>
<dbReference type="InterPro" id="IPR029063">
    <property type="entry name" value="SAM-dependent_MTases_sf"/>
</dbReference>
<keyword evidence="2" id="KW-0489">Methyltransferase</keyword>
<dbReference type="InterPro" id="IPR012327">
    <property type="entry name" value="MeTrfase_D12"/>
</dbReference>
<name>A0A6C0F883_9ZZZZ</name>
<proteinExistence type="predicted"/>
<dbReference type="Pfam" id="PF02086">
    <property type="entry name" value="MethyltransfD12"/>
    <property type="match status" value="2"/>
</dbReference>
<dbReference type="InterPro" id="IPR002052">
    <property type="entry name" value="DNA_methylase_N6_adenine_CS"/>
</dbReference>
<evidence type="ECO:0000256" key="4">
    <source>
        <dbReference type="ARBA" id="ARBA00022691"/>
    </source>
</evidence>
<dbReference type="SUPFAM" id="SSF53335">
    <property type="entry name" value="S-adenosyl-L-methionine-dependent methyltransferases"/>
    <property type="match status" value="1"/>
</dbReference>
<organism evidence="6">
    <name type="scientific">viral metagenome</name>
    <dbReference type="NCBI Taxonomy" id="1070528"/>
    <lineage>
        <taxon>unclassified sequences</taxon>
        <taxon>metagenomes</taxon>
        <taxon>organismal metagenomes</taxon>
    </lineage>
</organism>
<dbReference type="GO" id="GO:0009307">
    <property type="term" value="P:DNA restriction-modification system"/>
    <property type="evidence" value="ECO:0007669"/>
    <property type="project" value="InterPro"/>
</dbReference>
<dbReference type="GO" id="GO:0009007">
    <property type="term" value="F:site-specific DNA-methyltransferase (adenine-specific) activity"/>
    <property type="evidence" value="ECO:0007669"/>
    <property type="project" value="UniProtKB-EC"/>
</dbReference>
<dbReference type="PROSITE" id="PS00092">
    <property type="entry name" value="N6_MTASE"/>
    <property type="match status" value="1"/>
</dbReference>
<comment type="catalytic activity">
    <reaction evidence="5">
        <text>a 2'-deoxyadenosine in DNA + S-adenosyl-L-methionine = an N(6)-methyl-2'-deoxyadenosine in DNA + S-adenosyl-L-homocysteine + H(+)</text>
        <dbReference type="Rhea" id="RHEA:15197"/>
        <dbReference type="Rhea" id="RHEA-COMP:12418"/>
        <dbReference type="Rhea" id="RHEA-COMP:12419"/>
        <dbReference type="ChEBI" id="CHEBI:15378"/>
        <dbReference type="ChEBI" id="CHEBI:57856"/>
        <dbReference type="ChEBI" id="CHEBI:59789"/>
        <dbReference type="ChEBI" id="CHEBI:90615"/>
        <dbReference type="ChEBI" id="CHEBI:90616"/>
        <dbReference type="EC" id="2.1.1.72"/>
    </reaction>
</comment>